<evidence type="ECO:0000313" key="3">
    <source>
        <dbReference type="EMBL" id="RUS99616.1"/>
    </source>
</evidence>
<feature type="domain" description="BON" evidence="2">
    <location>
        <begin position="103"/>
        <end position="174"/>
    </location>
</feature>
<dbReference type="Proteomes" id="UP000276103">
    <property type="component" value="Unassembled WGS sequence"/>
</dbReference>
<organism evidence="3 4">
    <name type="scientific">Trichormus variabilis SAG 1403-4b</name>
    <dbReference type="NCBI Taxonomy" id="447716"/>
    <lineage>
        <taxon>Bacteria</taxon>
        <taxon>Bacillati</taxon>
        <taxon>Cyanobacteriota</taxon>
        <taxon>Cyanophyceae</taxon>
        <taxon>Nostocales</taxon>
        <taxon>Nostocaceae</taxon>
        <taxon>Trichormus</taxon>
    </lineage>
</organism>
<keyword evidence="4" id="KW-1185">Reference proteome</keyword>
<sequence>MKILLLFSTQFTPTTNTFTFISTPKQMKRLTSFLIGSVLLFSVACDNTSKTSVTAPDAGEVPASPAAQTTQDAKEDAQSELRRRQLNSDIRAREERNLATGGDTDRAAADLASEVRSKLEANIPGGALTVNATKEGTVTVAGTVSQQDQLAKIEPLAKEIKGVKNVVVKANVLPPTN</sequence>
<evidence type="ECO:0000256" key="1">
    <source>
        <dbReference type="SAM" id="MobiDB-lite"/>
    </source>
</evidence>
<dbReference type="Gene3D" id="3.30.1340.30">
    <property type="match status" value="1"/>
</dbReference>
<dbReference type="Pfam" id="PF04972">
    <property type="entry name" value="BON"/>
    <property type="match status" value="1"/>
</dbReference>
<dbReference type="InterPro" id="IPR007055">
    <property type="entry name" value="BON_dom"/>
</dbReference>
<proteinExistence type="predicted"/>
<dbReference type="PROSITE" id="PS50914">
    <property type="entry name" value="BON"/>
    <property type="match status" value="1"/>
</dbReference>
<dbReference type="AlphaFoldDB" id="A0A3S1CWU9"/>
<name>A0A3S1CWU9_ANAVA</name>
<protein>
    <recommendedName>
        <fullName evidence="2">BON domain-containing protein</fullName>
    </recommendedName>
</protein>
<accession>A0A3S1CWU9</accession>
<feature type="region of interest" description="Disordered" evidence="1">
    <location>
        <begin position="51"/>
        <end position="106"/>
    </location>
</feature>
<gene>
    <name evidence="3" type="ORF">DSM107003_02000</name>
</gene>
<feature type="compositionally biased region" description="Basic and acidic residues" evidence="1">
    <location>
        <begin position="72"/>
        <end position="83"/>
    </location>
</feature>
<comment type="caution">
    <text evidence="3">The sequence shown here is derived from an EMBL/GenBank/DDBJ whole genome shotgun (WGS) entry which is preliminary data.</text>
</comment>
<evidence type="ECO:0000313" key="4">
    <source>
        <dbReference type="Proteomes" id="UP000276103"/>
    </source>
</evidence>
<feature type="compositionally biased region" description="Basic and acidic residues" evidence="1">
    <location>
        <begin position="90"/>
        <end position="106"/>
    </location>
</feature>
<dbReference type="EMBL" id="RSCM01000001">
    <property type="protein sequence ID" value="RUS99616.1"/>
    <property type="molecule type" value="Genomic_DNA"/>
</dbReference>
<evidence type="ECO:0000259" key="2">
    <source>
        <dbReference type="PROSITE" id="PS50914"/>
    </source>
</evidence>
<reference evidence="3 4" key="1">
    <citation type="journal article" date="2019" name="Genome Biol. Evol.">
        <title>Day and night: Metabolic profiles and evolutionary relationships of six axenic non-marine cyanobacteria.</title>
        <authorList>
            <person name="Will S.E."/>
            <person name="Henke P."/>
            <person name="Boedeker C."/>
            <person name="Huang S."/>
            <person name="Brinkmann H."/>
            <person name="Rohde M."/>
            <person name="Jarek M."/>
            <person name="Friedl T."/>
            <person name="Seufert S."/>
            <person name="Schumacher M."/>
            <person name="Overmann J."/>
            <person name="Neumann-Schaal M."/>
            <person name="Petersen J."/>
        </authorList>
    </citation>
    <scope>NUCLEOTIDE SEQUENCE [LARGE SCALE GENOMIC DNA]</scope>
    <source>
        <strain evidence="3 4">SAG 1403-4b</strain>
    </source>
</reference>